<evidence type="ECO:0000256" key="6">
    <source>
        <dbReference type="ARBA" id="ARBA00048782"/>
    </source>
</evidence>
<dbReference type="EC" id="1.8.4.11" evidence="2"/>
<dbReference type="PANTHER" id="PTHR43774">
    <property type="entry name" value="PEPTIDE METHIONINE SULFOXIDE REDUCTASE"/>
    <property type="match status" value="1"/>
</dbReference>
<dbReference type="GO" id="GO:0034599">
    <property type="term" value="P:cellular response to oxidative stress"/>
    <property type="evidence" value="ECO:0007669"/>
    <property type="project" value="UniProtKB-ARBA"/>
</dbReference>
<evidence type="ECO:0000256" key="3">
    <source>
        <dbReference type="ARBA" id="ARBA00023002"/>
    </source>
</evidence>
<evidence type="ECO:0000256" key="2">
    <source>
        <dbReference type="ARBA" id="ARBA00012502"/>
    </source>
</evidence>
<feature type="domain" description="Peptide methionine sulphoxide reductase MsrA" evidence="7">
    <location>
        <begin position="17"/>
        <end position="173"/>
    </location>
</feature>
<evidence type="ECO:0000313" key="8">
    <source>
        <dbReference type="EMBL" id="SGZ53601.1"/>
    </source>
</evidence>
<evidence type="ECO:0000313" key="9">
    <source>
        <dbReference type="Proteomes" id="UP000182259"/>
    </source>
</evidence>
<dbReference type="EMBL" id="LT635766">
    <property type="protein sequence ID" value="SGZ53601.1"/>
    <property type="molecule type" value="Genomic_DNA"/>
</dbReference>
<dbReference type="AlphaFoldDB" id="A0A1L0BQI5"/>
<comment type="catalytic activity">
    <reaction evidence="6">
        <text>[thioredoxin]-disulfide + L-methionine + H2O = L-methionine (S)-S-oxide + [thioredoxin]-dithiol</text>
        <dbReference type="Rhea" id="RHEA:19993"/>
        <dbReference type="Rhea" id="RHEA-COMP:10698"/>
        <dbReference type="Rhea" id="RHEA-COMP:10700"/>
        <dbReference type="ChEBI" id="CHEBI:15377"/>
        <dbReference type="ChEBI" id="CHEBI:29950"/>
        <dbReference type="ChEBI" id="CHEBI:50058"/>
        <dbReference type="ChEBI" id="CHEBI:57844"/>
        <dbReference type="ChEBI" id="CHEBI:58772"/>
        <dbReference type="EC" id="1.8.4.11"/>
    </reaction>
</comment>
<dbReference type="NCBIfam" id="TIGR00401">
    <property type="entry name" value="msrA"/>
    <property type="match status" value="1"/>
</dbReference>
<dbReference type="Gene3D" id="3.30.1060.10">
    <property type="entry name" value="Peptide methionine sulphoxide reductase MsrA"/>
    <property type="match status" value="1"/>
</dbReference>
<gene>
    <name evidence="8" type="ORF">SAMEA4029009_CIC11G00000001132</name>
</gene>
<evidence type="ECO:0000259" key="7">
    <source>
        <dbReference type="Pfam" id="PF01625"/>
    </source>
</evidence>
<comment type="catalytic activity">
    <reaction evidence="5">
        <text>L-methionyl-[protein] + [thioredoxin]-disulfide + H2O = L-methionyl-(S)-S-oxide-[protein] + [thioredoxin]-dithiol</text>
        <dbReference type="Rhea" id="RHEA:14217"/>
        <dbReference type="Rhea" id="RHEA-COMP:10698"/>
        <dbReference type="Rhea" id="RHEA-COMP:10700"/>
        <dbReference type="Rhea" id="RHEA-COMP:12313"/>
        <dbReference type="Rhea" id="RHEA-COMP:12315"/>
        <dbReference type="ChEBI" id="CHEBI:15377"/>
        <dbReference type="ChEBI" id="CHEBI:16044"/>
        <dbReference type="ChEBI" id="CHEBI:29950"/>
        <dbReference type="ChEBI" id="CHEBI:44120"/>
        <dbReference type="ChEBI" id="CHEBI:50058"/>
        <dbReference type="EC" id="1.8.4.11"/>
    </reaction>
</comment>
<dbReference type="HAMAP" id="MF_01401">
    <property type="entry name" value="MsrA"/>
    <property type="match status" value="1"/>
</dbReference>
<dbReference type="InterPro" id="IPR002569">
    <property type="entry name" value="Met_Sox_Rdtase_MsrA_dom"/>
</dbReference>
<dbReference type="Proteomes" id="UP000182259">
    <property type="component" value="Chromosome III"/>
</dbReference>
<reference evidence="8 9" key="1">
    <citation type="submission" date="2016-10" db="EMBL/GenBank/DDBJ databases">
        <authorList>
            <person name="de Groot N.N."/>
        </authorList>
    </citation>
    <scope>NUCLEOTIDE SEQUENCE [LARGE SCALE GENOMIC DNA]</scope>
    <source>
        <strain evidence="8 9">PYCC 4715</strain>
    </source>
</reference>
<dbReference type="InterPro" id="IPR036509">
    <property type="entry name" value="Met_Sox_Rdtase_MsrA_sf"/>
</dbReference>
<dbReference type="PANTHER" id="PTHR43774:SF1">
    <property type="entry name" value="PEPTIDE METHIONINE SULFOXIDE REDUCTASE MSRA 2"/>
    <property type="match status" value="1"/>
</dbReference>
<dbReference type="Pfam" id="PF01625">
    <property type="entry name" value="PMSR"/>
    <property type="match status" value="1"/>
</dbReference>
<evidence type="ECO:0000256" key="1">
    <source>
        <dbReference type="ARBA" id="ARBA00005591"/>
    </source>
</evidence>
<evidence type="ECO:0000256" key="4">
    <source>
        <dbReference type="ARBA" id="ARBA00030643"/>
    </source>
</evidence>
<dbReference type="GO" id="GO:0008113">
    <property type="term" value="F:peptide-methionine (S)-S-oxide reductase activity"/>
    <property type="evidence" value="ECO:0007669"/>
    <property type="project" value="UniProtKB-EC"/>
</dbReference>
<comment type="similarity">
    <text evidence="1">Belongs to the MsrA Met sulfoxide reductase family.</text>
</comment>
<protein>
    <recommendedName>
        <fullName evidence="2">peptide-methionine (S)-S-oxide reductase</fullName>
        <ecNumber evidence="2">1.8.4.11</ecNumber>
    </recommendedName>
    <alternativeName>
        <fullName evidence="4">Peptide-methionine (S)-S-oxide reductase</fullName>
    </alternativeName>
</protein>
<keyword evidence="3" id="KW-0560">Oxidoreductase</keyword>
<accession>A0A1L0BQI5</accession>
<dbReference type="FunFam" id="3.30.1060.10:FF:000006">
    <property type="entry name" value="Peptide methionine sulfoxide reductase"/>
    <property type="match status" value="1"/>
</dbReference>
<evidence type="ECO:0000256" key="5">
    <source>
        <dbReference type="ARBA" id="ARBA00047806"/>
    </source>
</evidence>
<name>A0A1L0BQI5_9ASCO</name>
<dbReference type="SUPFAM" id="SSF55068">
    <property type="entry name" value="Peptide methionine sulfoxide reductase"/>
    <property type="match status" value="1"/>
</dbReference>
<proteinExistence type="inferred from homology"/>
<sequence>MSVISPTITTTLTSKLVTVAAGCFWGVERVFSKYFKGKGLVDAKVGYANGIKSVGHVDYKKVCLGSTNFAEALQISYEPSQVSLKELLDIFFRIHDPTTVNAQGPDHGTQYRSAIFVHNDDDLKIAQEIKEQFQKEWYPNHKIATQIEPIEIWYDAEDYHQKYLDKNPGGYECPTHFLRTKPKV</sequence>
<organism evidence="8 9">
    <name type="scientific">Sungouiella intermedia</name>
    <dbReference type="NCBI Taxonomy" id="45354"/>
    <lineage>
        <taxon>Eukaryota</taxon>
        <taxon>Fungi</taxon>
        <taxon>Dikarya</taxon>
        <taxon>Ascomycota</taxon>
        <taxon>Saccharomycotina</taxon>
        <taxon>Pichiomycetes</taxon>
        <taxon>Metschnikowiaceae</taxon>
        <taxon>Sungouiella</taxon>
    </lineage>
</organism>